<gene>
    <name evidence="8" type="ORF">K933_00587</name>
</gene>
<feature type="transmembrane region" description="Helical" evidence="7">
    <location>
        <begin position="427"/>
        <end position="448"/>
    </location>
</feature>
<dbReference type="eggNOG" id="arCOG02209">
    <property type="taxonomic scope" value="Archaea"/>
</dbReference>
<dbReference type="GO" id="GO:0005886">
    <property type="term" value="C:plasma membrane"/>
    <property type="evidence" value="ECO:0007669"/>
    <property type="project" value="UniProtKB-SubCell"/>
</dbReference>
<name>V4HQ23_9EURY</name>
<dbReference type="RefSeq" id="WP_023392718.1">
    <property type="nucleotide sequence ID" value="NZ_ASGZ01000002.1"/>
</dbReference>
<dbReference type="EMBL" id="ASGZ01000002">
    <property type="protein sequence ID" value="ESP90014.1"/>
    <property type="molecule type" value="Genomic_DNA"/>
</dbReference>
<feature type="transmembrane region" description="Helical" evidence="7">
    <location>
        <begin position="454"/>
        <end position="478"/>
    </location>
</feature>
<comment type="caution">
    <text evidence="8">The sequence shown here is derived from an EMBL/GenBank/DDBJ whole genome shotgun (WGS) entry which is preliminary data.</text>
</comment>
<keyword evidence="9" id="KW-1185">Reference proteome</keyword>
<organism evidence="8 9">
    <name type="scientific">Candidatus Halobonum tyrrellensis G22</name>
    <dbReference type="NCBI Taxonomy" id="1324957"/>
    <lineage>
        <taxon>Archaea</taxon>
        <taxon>Methanobacteriati</taxon>
        <taxon>Methanobacteriota</taxon>
        <taxon>Stenosarchaea group</taxon>
        <taxon>Halobacteria</taxon>
        <taxon>Halobacteriales</taxon>
        <taxon>Haloferacaceae</taxon>
        <taxon>Candidatus Halobonum</taxon>
    </lineage>
</organism>
<dbReference type="AlphaFoldDB" id="V4HQ23"/>
<evidence type="ECO:0000256" key="7">
    <source>
        <dbReference type="SAM" id="Phobius"/>
    </source>
</evidence>
<feature type="transmembrane region" description="Helical" evidence="7">
    <location>
        <begin position="128"/>
        <end position="151"/>
    </location>
</feature>
<feature type="transmembrane region" description="Helical" evidence="7">
    <location>
        <begin position="247"/>
        <end position="264"/>
    </location>
</feature>
<evidence type="ECO:0000313" key="8">
    <source>
        <dbReference type="EMBL" id="ESP90014.1"/>
    </source>
</evidence>
<feature type="transmembrane region" description="Helical" evidence="7">
    <location>
        <begin position="104"/>
        <end position="122"/>
    </location>
</feature>
<evidence type="ECO:0000256" key="3">
    <source>
        <dbReference type="ARBA" id="ARBA00022475"/>
    </source>
</evidence>
<proteinExistence type="inferred from homology"/>
<protein>
    <submittedName>
        <fullName evidence="8">Export protein</fullName>
    </submittedName>
</protein>
<dbReference type="Pfam" id="PF13440">
    <property type="entry name" value="Polysacc_synt_3"/>
    <property type="match status" value="1"/>
</dbReference>
<feature type="transmembrane region" description="Helical" evidence="7">
    <location>
        <begin position="219"/>
        <end position="241"/>
    </location>
</feature>
<dbReference type="PANTHER" id="PTHR30250">
    <property type="entry name" value="PST FAMILY PREDICTED COLANIC ACID TRANSPORTER"/>
    <property type="match status" value="1"/>
</dbReference>
<dbReference type="Proteomes" id="UP000017840">
    <property type="component" value="Unassembled WGS sequence"/>
</dbReference>
<comment type="similarity">
    <text evidence="2">Belongs to the polysaccharide synthase family.</text>
</comment>
<accession>V4HQ23</accession>
<evidence type="ECO:0000256" key="5">
    <source>
        <dbReference type="ARBA" id="ARBA00022989"/>
    </source>
</evidence>
<dbReference type="OrthoDB" id="202076at2157"/>
<keyword evidence="4 7" id="KW-0812">Transmembrane</keyword>
<evidence type="ECO:0000256" key="4">
    <source>
        <dbReference type="ARBA" id="ARBA00022692"/>
    </source>
</evidence>
<keyword evidence="6 7" id="KW-0472">Membrane</keyword>
<dbReference type="InterPro" id="IPR050833">
    <property type="entry name" value="Poly_Biosynth_Transport"/>
</dbReference>
<evidence type="ECO:0000256" key="6">
    <source>
        <dbReference type="ARBA" id="ARBA00023136"/>
    </source>
</evidence>
<feature type="transmembrane region" description="Helical" evidence="7">
    <location>
        <begin position="369"/>
        <end position="386"/>
    </location>
</feature>
<feature type="transmembrane region" description="Helical" evidence="7">
    <location>
        <begin position="46"/>
        <end position="66"/>
    </location>
</feature>
<reference evidence="8 9" key="1">
    <citation type="journal article" date="2013" name="Genome Announc.">
        <title>Draft Genome Sequence of 'Candidatus Halobonum tyrrellensis' Strain G22, Isolated from the Hypersaline Waters of Lake Tyrrell, Australia.</title>
        <authorList>
            <person name="Ugalde J.A."/>
            <person name="Narasingarao P."/>
            <person name="Kuo S."/>
            <person name="Podell S."/>
            <person name="Allen E.E."/>
        </authorList>
    </citation>
    <scope>NUCLEOTIDE SEQUENCE [LARGE SCALE GENOMIC DNA]</scope>
    <source>
        <strain evidence="8 9">G22</strain>
    </source>
</reference>
<sequence length="498" mass="55645">MFEILRTIYKRLTADGSTEEQAVRSGVWAAGINVGDRVLQLLKVVILARLLSPEAFGLLGIALLVLSGLRRFSNLGFNQALIQHQDENVDAYLNTAWMVNIGRGVLIAAISFVGAPYLARFFNEPQAALLIQVIGAANLFLALQNPAIVYFRKGLNFHKEFGYKMSARLADLGVAVGFALAYGSVWALALGITTMNFVQLTLSYFILDYRPNLEFKFEYAREMFGFGKWMFAQAVLGFFFIDGDDAFVGWFFTASALGFYQIAYRYSNAPATEITQVIRQVAFPAFSKVQNDVGKLRSGFFRLIHFSTIVSFPIAAGIFVVAPQFVHVVFGNQWKPMVPLMQMLALWGAVRSLFDNFRAVFKAVGSPEYISYLLLLQIGCVIISIYPAAEIFGVVGVAYVIVGQNIISLPIGSYLTLQIIEGKPIEYLRLIIYPAFASTFMAISVYSINNYILTGYSILSLFILILSGIVVYIVYMLILEQYTQYEFSQVYRRLAQSI</sequence>
<dbReference type="STRING" id="1324957.K933_00587"/>
<evidence type="ECO:0000256" key="1">
    <source>
        <dbReference type="ARBA" id="ARBA00004651"/>
    </source>
</evidence>
<evidence type="ECO:0000313" key="9">
    <source>
        <dbReference type="Proteomes" id="UP000017840"/>
    </source>
</evidence>
<dbReference type="PANTHER" id="PTHR30250:SF10">
    <property type="entry name" value="LIPOPOLYSACCHARIDE BIOSYNTHESIS PROTEIN WZXC"/>
    <property type="match status" value="1"/>
</dbReference>
<feature type="transmembrane region" description="Helical" evidence="7">
    <location>
        <begin position="303"/>
        <end position="326"/>
    </location>
</feature>
<keyword evidence="5 7" id="KW-1133">Transmembrane helix</keyword>
<comment type="subcellular location">
    <subcellularLocation>
        <location evidence="1">Cell membrane</location>
        <topology evidence="1">Multi-pass membrane protein</topology>
    </subcellularLocation>
</comment>
<dbReference type="CDD" id="cd13127">
    <property type="entry name" value="MATE_tuaB_like"/>
    <property type="match status" value="1"/>
</dbReference>
<keyword evidence="3" id="KW-1003">Cell membrane</keyword>
<feature type="transmembrane region" description="Helical" evidence="7">
    <location>
        <begin position="392"/>
        <end position="415"/>
    </location>
</feature>
<evidence type="ECO:0000256" key="2">
    <source>
        <dbReference type="ARBA" id="ARBA00007430"/>
    </source>
</evidence>